<proteinExistence type="predicted"/>
<dbReference type="AlphaFoldDB" id="A0AAV0L5Q1"/>
<name>A0AAV0L5Q1_9ROSI</name>
<sequence length="29" mass="3421">MLNSSHHWWKYGAKRHTTSTFVKESASSR</sequence>
<keyword evidence="2" id="KW-1185">Reference proteome</keyword>
<evidence type="ECO:0000313" key="1">
    <source>
        <dbReference type="EMBL" id="CAI0429094.1"/>
    </source>
</evidence>
<comment type="caution">
    <text evidence="1">The sequence shown here is derived from an EMBL/GenBank/DDBJ whole genome shotgun (WGS) entry which is preliminary data.</text>
</comment>
<accession>A0AAV0L5Q1</accession>
<dbReference type="Proteomes" id="UP001154282">
    <property type="component" value="Unassembled WGS sequence"/>
</dbReference>
<dbReference type="EMBL" id="CAMGYJ010000006">
    <property type="protein sequence ID" value="CAI0429094.1"/>
    <property type="molecule type" value="Genomic_DNA"/>
</dbReference>
<organism evidence="1 2">
    <name type="scientific">Linum tenue</name>
    <dbReference type="NCBI Taxonomy" id="586396"/>
    <lineage>
        <taxon>Eukaryota</taxon>
        <taxon>Viridiplantae</taxon>
        <taxon>Streptophyta</taxon>
        <taxon>Embryophyta</taxon>
        <taxon>Tracheophyta</taxon>
        <taxon>Spermatophyta</taxon>
        <taxon>Magnoliopsida</taxon>
        <taxon>eudicotyledons</taxon>
        <taxon>Gunneridae</taxon>
        <taxon>Pentapetalae</taxon>
        <taxon>rosids</taxon>
        <taxon>fabids</taxon>
        <taxon>Malpighiales</taxon>
        <taxon>Linaceae</taxon>
        <taxon>Linum</taxon>
    </lineage>
</organism>
<evidence type="ECO:0000313" key="2">
    <source>
        <dbReference type="Proteomes" id="UP001154282"/>
    </source>
</evidence>
<gene>
    <name evidence="1" type="ORF">LITE_LOCUS21984</name>
</gene>
<protein>
    <submittedName>
        <fullName evidence="1">Uncharacterized protein</fullName>
    </submittedName>
</protein>
<reference evidence="1" key="1">
    <citation type="submission" date="2022-08" db="EMBL/GenBank/DDBJ databases">
        <authorList>
            <person name="Gutierrez-Valencia J."/>
        </authorList>
    </citation>
    <scope>NUCLEOTIDE SEQUENCE</scope>
</reference>